<keyword evidence="2" id="KW-0808">Transferase</keyword>
<name>A0ABV6HM53_9SPHI</name>
<dbReference type="Gene3D" id="3.40.630.30">
    <property type="match status" value="1"/>
</dbReference>
<protein>
    <submittedName>
        <fullName evidence="2">GNAT family N-acetyltransferase</fullName>
        <ecNumber evidence="2">2.3.-.-</ecNumber>
    </submittedName>
</protein>
<dbReference type="Proteomes" id="UP001589774">
    <property type="component" value="Unassembled WGS sequence"/>
</dbReference>
<dbReference type="GO" id="GO:0016746">
    <property type="term" value="F:acyltransferase activity"/>
    <property type="evidence" value="ECO:0007669"/>
    <property type="project" value="UniProtKB-KW"/>
</dbReference>
<dbReference type="Pfam" id="PF13302">
    <property type="entry name" value="Acetyltransf_3"/>
    <property type="match status" value="1"/>
</dbReference>
<dbReference type="EC" id="2.3.-.-" evidence="2"/>
<keyword evidence="3" id="KW-1185">Reference proteome</keyword>
<proteinExistence type="predicted"/>
<gene>
    <name evidence="2" type="ORF">ACFFI0_16720</name>
</gene>
<dbReference type="InterPro" id="IPR000182">
    <property type="entry name" value="GNAT_dom"/>
</dbReference>
<comment type="caution">
    <text evidence="2">The sequence shown here is derived from an EMBL/GenBank/DDBJ whole genome shotgun (WGS) entry which is preliminary data.</text>
</comment>
<sequence length="163" mass="18764">MFNDKLNIHLRKTKVSDLESLFRFQLDPDANYLAAFTSKDPTNKSAYLEKYTKLLNDPTVNNFTIVVDGIIVGSVAKFVMEGNAEITYWIGKKYWKKGITSYALKHFLAIETTRPIFARVAFDNFGSRRVLEKCGFVKIGTDRGYANARQLEIEEVIYRLDNF</sequence>
<dbReference type="PANTHER" id="PTHR43328:SF1">
    <property type="entry name" value="N-ACETYLTRANSFERASE DOMAIN-CONTAINING PROTEIN"/>
    <property type="match status" value="1"/>
</dbReference>
<dbReference type="InterPro" id="IPR016181">
    <property type="entry name" value="Acyl_CoA_acyltransferase"/>
</dbReference>
<dbReference type="SUPFAM" id="SSF55729">
    <property type="entry name" value="Acyl-CoA N-acyltransferases (Nat)"/>
    <property type="match status" value="1"/>
</dbReference>
<feature type="domain" description="N-acetyltransferase" evidence="1">
    <location>
        <begin position="8"/>
        <end position="160"/>
    </location>
</feature>
<dbReference type="EMBL" id="JBHLWO010000002">
    <property type="protein sequence ID" value="MFC0319970.1"/>
    <property type="molecule type" value="Genomic_DNA"/>
</dbReference>
<organism evidence="2 3">
    <name type="scientific">Olivibacter oleidegradans</name>
    <dbReference type="NCBI Taxonomy" id="760123"/>
    <lineage>
        <taxon>Bacteria</taxon>
        <taxon>Pseudomonadati</taxon>
        <taxon>Bacteroidota</taxon>
        <taxon>Sphingobacteriia</taxon>
        <taxon>Sphingobacteriales</taxon>
        <taxon>Sphingobacteriaceae</taxon>
        <taxon>Olivibacter</taxon>
    </lineage>
</organism>
<keyword evidence="2" id="KW-0012">Acyltransferase</keyword>
<dbReference type="RefSeq" id="WP_130855414.1">
    <property type="nucleotide sequence ID" value="NZ_JBHLWO010000002.1"/>
</dbReference>
<dbReference type="PROSITE" id="PS51186">
    <property type="entry name" value="GNAT"/>
    <property type="match status" value="1"/>
</dbReference>
<evidence type="ECO:0000313" key="2">
    <source>
        <dbReference type="EMBL" id="MFC0319970.1"/>
    </source>
</evidence>
<reference evidence="2 3" key="1">
    <citation type="submission" date="2024-09" db="EMBL/GenBank/DDBJ databases">
        <authorList>
            <person name="Sun Q."/>
            <person name="Mori K."/>
        </authorList>
    </citation>
    <scope>NUCLEOTIDE SEQUENCE [LARGE SCALE GENOMIC DNA]</scope>
    <source>
        <strain evidence="2 3">CCM 7765</strain>
    </source>
</reference>
<evidence type="ECO:0000313" key="3">
    <source>
        <dbReference type="Proteomes" id="UP001589774"/>
    </source>
</evidence>
<accession>A0ABV6HM53</accession>
<evidence type="ECO:0000259" key="1">
    <source>
        <dbReference type="PROSITE" id="PS51186"/>
    </source>
</evidence>
<dbReference type="PANTHER" id="PTHR43328">
    <property type="entry name" value="ACETYLTRANSFERASE-RELATED"/>
    <property type="match status" value="1"/>
</dbReference>